<protein>
    <recommendedName>
        <fullName evidence="2">Reverse transcriptase domain-containing protein</fullName>
    </recommendedName>
</protein>
<dbReference type="InParanoid" id="A0A803T7X9"/>
<dbReference type="SUPFAM" id="SSF56672">
    <property type="entry name" value="DNA/RNA polymerases"/>
    <property type="match status" value="1"/>
</dbReference>
<dbReference type="GO" id="GO:0003824">
    <property type="term" value="F:catalytic activity"/>
    <property type="evidence" value="ECO:0007669"/>
    <property type="project" value="InterPro"/>
</dbReference>
<dbReference type="Proteomes" id="UP000001646">
    <property type="component" value="Chromosome 1"/>
</dbReference>
<evidence type="ECO:0000259" key="2">
    <source>
        <dbReference type="PROSITE" id="PS50878"/>
    </source>
</evidence>
<evidence type="ECO:0000313" key="3">
    <source>
        <dbReference type="Ensembl" id="ENSACAP00000031319.1"/>
    </source>
</evidence>
<dbReference type="PANTHER" id="PTHR31635:SF196">
    <property type="entry name" value="REVERSE TRANSCRIPTASE DOMAIN-CONTAINING PROTEIN-RELATED"/>
    <property type="match status" value="1"/>
</dbReference>
<dbReference type="InterPro" id="IPR043502">
    <property type="entry name" value="DNA/RNA_pol_sf"/>
</dbReference>
<reference evidence="3" key="3">
    <citation type="submission" date="2025-09" db="UniProtKB">
        <authorList>
            <consortium name="Ensembl"/>
        </authorList>
    </citation>
    <scope>IDENTIFICATION</scope>
</reference>
<dbReference type="Pfam" id="PF00078">
    <property type="entry name" value="RVT_1"/>
    <property type="match status" value="1"/>
</dbReference>
<evidence type="ECO:0000313" key="4">
    <source>
        <dbReference type="Proteomes" id="UP000001646"/>
    </source>
</evidence>
<dbReference type="AlphaFoldDB" id="A0A803T7X9"/>
<dbReference type="GeneTree" id="ENSGT01150000286916"/>
<feature type="coiled-coil region" evidence="1">
    <location>
        <begin position="311"/>
        <end position="354"/>
    </location>
</feature>
<name>A0A803T7X9_ANOCA</name>
<dbReference type="InterPro" id="IPR005135">
    <property type="entry name" value="Endo/exonuclease/phosphatase"/>
</dbReference>
<feature type="domain" description="Reverse transcriptase" evidence="2">
    <location>
        <begin position="498"/>
        <end position="772"/>
    </location>
</feature>
<dbReference type="PROSITE" id="PS50878">
    <property type="entry name" value="RT_POL"/>
    <property type="match status" value="1"/>
</dbReference>
<dbReference type="Ensembl" id="ENSACAT00000053592.1">
    <property type="protein sequence ID" value="ENSACAP00000031319.1"/>
    <property type="gene ID" value="ENSACAG00000044208.1"/>
</dbReference>
<dbReference type="CDD" id="cd01650">
    <property type="entry name" value="RT_nLTR_like"/>
    <property type="match status" value="1"/>
</dbReference>
<keyword evidence="1" id="KW-0175">Coiled coil</keyword>
<reference evidence="3 4" key="1">
    <citation type="submission" date="2009-12" db="EMBL/GenBank/DDBJ databases">
        <title>The Genome Sequence of Anolis carolinensis (Green Anole Lizard).</title>
        <authorList>
            <consortium name="The Genome Sequencing Platform"/>
            <person name="Di Palma F."/>
            <person name="Alfoldi J."/>
            <person name="Heiman D."/>
            <person name="Young S."/>
            <person name="Grabherr M."/>
            <person name="Johnson J."/>
            <person name="Lander E.S."/>
            <person name="Lindblad-Toh K."/>
        </authorList>
    </citation>
    <scope>NUCLEOTIDE SEQUENCE [LARGE SCALE GENOMIC DNA]</scope>
    <source>
        <strain evidence="3 4">JBL SC #1</strain>
    </source>
</reference>
<sequence length="1249" mass="149706">MLSELKVYINNVNGLNSQYKRNKIFDTLSKRNCQIIALQETHIAHRHVAHLENKRLGNAFYASAAEKKRGVVTYVNKEIPANLAFKDGEGRFVGVNITIQNVKTLICNIYAPNDSKKIFIDKLQENINNQEFDQLMIVGDYNGVIDGKMDRSKEMGKKKDKTSNSGNLPKQMINMLKDFNLVDAWREKNEKTRDYTFYSSRHKTWSRIDMVWTSKSLVTKINKIRILPRLDSDHCPIELKIYNSKKTVRWKLDDNLLKKEEDIEKNRKLLTEYFRQNDTSEVHLYTVWEASKAVMRGYFIQQKALKKKKRRQDFEKIMEKISKEEELLKKEPKNENAQKNLQLLHKQREHLEMEERANQLKYIKQDYFQNANKPGRWLARRLRKKREATVVTKLKEADKIYTQEEEIRNNFAKFYKKLYQDEQINKERITEYIGQCNIQRISEEQREELNKEITEGEIIKAIKSMKTNKAPGPDGLTAIYYKTFQNEITPYLKKIMNEIRQQKKMPSTWKEANICLIHKENSDPENVKNYRPISLLNVDYKIFSNVIAERFKRFLKDWVKEDQTGFLPDRHQKENVRTVIDLIEYYEINNQKEVMLLALDAEKAFDNVNWNFVKMLIKEMDIGYYCQNIIEAIYEKQETKIIINGQETNKIKIEKGTRQGCPLSPLIFILTLEILLNEIRKEKELKGATIQGKEYKVRAYADDLICIIEEPLKKLTKWMETINKFGEVAGFKINMDKTKAITKNITKKNQERIKEKWNIQVSTKINYLGIIITPKNLQLLENNYTKKWKEIKKELEAWGKLNLSLLGRVASVKMNILPKMIFLFQNLPIIRNQKIINGWKRDLMKYIWQGKKARINYKNMIEEKNKGGLAMVDLKLYFEASALAWFRDWAKMEKDKILTLEGIGLRSGWHSYIWYEKEKKEKNFGNHFVRSAILKIWMKYKSRLCNKIPLWLSPLEAVQRREMGWRRWPRYKELVEKKEGEWKLKSQQEMHKIDKNISWFQYWQVKEKFTKDKSFGFAEGETFWDKIMISGKKIIAKIYKKLLEWDTERENTKKYQEKWSKNIGREIRKEEWEEIWRKKLKYTCAIDLKENWIKMAHRWYWTPKKLGKCYKNVNTKCWKCGEREGTLFHIWWTCKEAEKYWGKIRKRLQEMLEIRIPLKPEIFLLGITDQKFGKNKDKLLFLMTTAARICFAKRWKEKRIPEEEEWIIRIMEIRNMDRLTYLLSKNKGEAIRETDWSQITNYLNKEYGK</sequence>
<organism evidence="3 4">
    <name type="scientific">Anolis carolinensis</name>
    <name type="common">Green anole</name>
    <name type="synonym">American chameleon</name>
    <dbReference type="NCBI Taxonomy" id="28377"/>
    <lineage>
        <taxon>Eukaryota</taxon>
        <taxon>Metazoa</taxon>
        <taxon>Chordata</taxon>
        <taxon>Craniata</taxon>
        <taxon>Vertebrata</taxon>
        <taxon>Euteleostomi</taxon>
        <taxon>Lepidosauria</taxon>
        <taxon>Squamata</taxon>
        <taxon>Bifurcata</taxon>
        <taxon>Unidentata</taxon>
        <taxon>Episquamata</taxon>
        <taxon>Toxicofera</taxon>
        <taxon>Iguania</taxon>
        <taxon>Dactyloidae</taxon>
        <taxon>Anolis</taxon>
    </lineage>
</organism>
<evidence type="ECO:0000256" key="1">
    <source>
        <dbReference type="SAM" id="Coils"/>
    </source>
</evidence>
<dbReference type="Pfam" id="PF03372">
    <property type="entry name" value="Exo_endo_phos"/>
    <property type="match status" value="1"/>
</dbReference>
<dbReference type="CDD" id="cd09076">
    <property type="entry name" value="L1-EN"/>
    <property type="match status" value="1"/>
</dbReference>
<dbReference type="SUPFAM" id="SSF56219">
    <property type="entry name" value="DNase I-like"/>
    <property type="match status" value="1"/>
</dbReference>
<reference evidence="3" key="2">
    <citation type="submission" date="2025-08" db="UniProtKB">
        <authorList>
            <consortium name="Ensembl"/>
        </authorList>
    </citation>
    <scope>IDENTIFICATION</scope>
</reference>
<dbReference type="Gene3D" id="3.60.10.10">
    <property type="entry name" value="Endonuclease/exonuclease/phosphatase"/>
    <property type="match status" value="1"/>
</dbReference>
<dbReference type="PANTHER" id="PTHR31635">
    <property type="entry name" value="REVERSE TRANSCRIPTASE DOMAIN-CONTAINING PROTEIN-RELATED"/>
    <property type="match status" value="1"/>
</dbReference>
<dbReference type="InterPro" id="IPR000477">
    <property type="entry name" value="RT_dom"/>
</dbReference>
<accession>A0A803T7X9</accession>
<dbReference type="InterPro" id="IPR036691">
    <property type="entry name" value="Endo/exonu/phosph_ase_sf"/>
</dbReference>
<proteinExistence type="predicted"/>
<keyword evidence="4" id="KW-1185">Reference proteome</keyword>